<name>A0AAD9KXU5_RIDPI</name>
<dbReference type="Gene3D" id="1.10.10.2750">
    <property type="match status" value="1"/>
</dbReference>
<keyword evidence="1" id="KW-0343">GTPase activation</keyword>
<feature type="region of interest" description="Disordered" evidence="3">
    <location>
        <begin position="401"/>
        <end position="423"/>
    </location>
</feature>
<dbReference type="Gene3D" id="2.30.29.30">
    <property type="entry name" value="Pleckstrin-homology domain (PH domain)/Phosphotyrosine-binding domain (PTB)"/>
    <property type="match status" value="2"/>
</dbReference>
<dbReference type="GO" id="GO:0003008">
    <property type="term" value="P:system process"/>
    <property type="evidence" value="ECO:0007669"/>
    <property type="project" value="UniProtKB-ARBA"/>
</dbReference>
<dbReference type="InterPro" id="IPR035969">
    <property type="entry name" value="Rab-GAP_TBC_sf"/>
</dbReference>
<evidence type="ECO:0000256" key="2">
    <source>
        <dbReference type="ARBA" id="ARBA00022737"/>
    </source>
</evidence>
<reference evidence="5" key="1">
    <citation type="journal article" date="2023" name="Mol. Biol. Evol.">
        <title>Third-Generation Sequencing Reveals the Adaptive Role of the Epigenome in Three Deep-Sea Polychaetes.</title>
        <authorList>
            <person name="Perez M."/>
            <person name="Aroh O."/>
            <person name="Sun Y."/>
            <person name="Lan Y."/>
            <person name="Juniper S.K."/>
            <person name="Young C.R."/>
            <person name="Angers B."/>
            <person name="Qian P.Y."/>
        </authorList>
    </citation>
    <scope>NUCLEOTIDE SEQUENCE</scope>
    <source>
        <strain evidence="5">R07B-5</strain>
    </source>
</reference>
<dbReference type="Pfam" id="PF00566">
    <property type="entry name" value="RabGAP-TBC"/>
    <property type="match status" value="1"/>
</dbReference>
<keyword evidence="6" id="KW-1185">Reference proteome</keyword>
<dbReference type="SUPFAM" id="SSF47923">
    <property type="entry name" value="Ypt/Rab-GAP domain of gyp1p"/>
    <property type="match status" value="2"/>
</dbReference>
<dbReference type="SMART" id="SM00568">
    <property type="entry name" value="GRAM"/>
    <property type="match status" value="2"/>
</dbReference>
<accession>A0AAD9KXU5</accession>
<dbReference type="FunFam" id="2.30.29.30:FF:000013">
    <property type="entry name" value="Putative TBC1 domain family member 8B"/>
    <property type="match status" value="1"/>
</dbReference>
<dbReference type="Gene3D" id="1.10.238.10">
    <property type="entry name" value="EF-hand"/>
    <property type="match status" value="1"/>
</dbReference>
<feature type="compositionally biased region" description="Polar residues" evidence="3">
    <location>
        <begin position="1145"/>
        <end position="1169"/>
    </location>
</feature>
<dbReference type="Pfam" id="PF02893">
    <property type="entry name" value="GRAM"/>
    <property type="match status" value="2"/>
</dbReference>
<dbReference type="Gene3D" id="1.10.8.270">
    <property type="entry name" value="putative rabgap domain of human tbc1 domain family member 14 like domains"/>
    <property type="match status" value="1"/>
</dbReference>
<feature type="compositionally biased region" description="Basic and acidic residues" evidence="3">
    <location>
        <begin position="1084"/>
        <end position="1096"/>
    </location>
</feature>
<dbReference type="SMART" id="SM00164">
    <property type="entry name" value="TBC"/>
    <property type="match status" value="1"/>
</dbReference>
<dbReference type="InterPro" id="IPR011993">
    <property type="entry name" value="PH-like_dom_sf"/>
</dbReference>
<evidence type="ECO:0000256" key="1">
    <source>
        <dbReference type="ARBA" id="ARBA00022468"/>
    </source>
</evidence>
<feature type="domain" description="Rab-GAP TBC" evidence="4">
    <location>
        <begin position="477"/>
        <end position="664"/>
    </location>
</feature>
<dbReference type="AlphaFoldDB" id="A0AAD9KXU5"/>
<evidence type="ECO:0000256" key="3">
    <source>
        <dbReference type="SAM" id="MobiDB-lite"/>
    </source>
</evidence>
<feature type="compositionally biased region" description="Polar residues" evidence="3">
    <location>
        <begin position="1097"/>
        <end position="1108"/>
    </location>
</feature>
<dbReference type="GO" id="GO:0005096">
    <property type="term" value="F:GTPase activator activity"/>
    <property type="evidence" value="ECO:0007669"/>
    <property type="project" value="UniProtKB-KW"/>
</dbReference>
<feature type="compositionally biased region" description="Basic and acidic residues" evidence="3">
    <location>
        <begin position="1113"/>
        <end position="1144"/>
    </location>
</feature>
<dbReference type="CDD" id="cd13354">
    <property type="entry name" value="PH-GRAM2_TCB1D9_TCB1D9B"/>
    <property type="match status" value="1"/>
</dbReference>
<dbReference type="CDD" id="cd13351">
    <property type="entry name" value="PH-GRAM1_TCB1D9_TCB1D9B"/>
    <property type="match status" value="1"/>
</dbReference>
<dbReference type="FunFam" id="1.10.8.270:FF:000002">
    <property type="entry name" value="TBC1 domain family member 9B"/>
    <property type="match status" value="1"/>
</dbReference>
<keyword evidence="2" id="KW-0677">Repeat</keyword>
<dbReference type="PROSITE" id="PS50086">
    <property type="entry name" value="TBC_RABGAP"/>
    <property type="match status" value="1"/>
</dbReference>
<dbReference type="PANTHER" id="PTHR47666:SF1">
    <property type="entry name" value="PROTEIN VASCULAR ASSOCIATED DEATH 1, CHLOROPLASTIC"/>
    <property type="match status" value="1"/>
</dbReference>
<sequence length="1257" mass="142133">MWVTPEEVLFANALWVTERANPYFVLQRRKGYKERGGGLASLLVGTFDTLVDSRVPPYRILQQNDGAEISYLVAVDTKWAPALSEWTWLEQNLVNTLASFDNDEDSREFVKCKIESLLATQDRKQPEDDDSIQFKGAAKKFYKLFSMPTEEKLVNYYSCSYWKGRVPRQGWLYLSVNHLSFYSFLMGKEIKLVVRWTDVTHLERANNLLFPDSIKVSTRQTEHYFSMLLQTVETYSIMEQLANIAMKQLISEDGFEEDRCLPAMTKKVTSKRSSLKRDLDARSRSERYRAMFHLPAKEKLDGDAECTLWTPYNKQNVWGRIYISLHYICFSSRVYNLVSVIIPMRDIAVVEKVESGSSHVLPNAFLVSTKSKMNFLLAQLPDRALILEKISLFLSQQNITTQPSCSDSESESHRSSSATSDGSLMSQQPFVAMFQGLEERSEAEKATETAWENHFTEYGRGISMYRTHTLHELIQKGVPTKYRGEIWMTFSGALNEMATEPGYYWSLVGQSEGRDTLAAEEIERDLHRSLPEHPAFQTEQGIGALRRVLTAYAWRNPNIGYCQAMNIVTSVLLLYVSEEEAFWLLAAVCERMLPDYYNTKVVGALIDQGVFEELVKEYLPNMHKKLSSLGLISLISLSWFLTLFLSVMPLESAVSIMDCFFYNGANVIFQVSLAILASVSESLLRCKDDGEAITILATYLNSITSNGPEAAGTTDGEVENKTSKDITELIYDAYSKYSDITNVQIDKLRLKYRLNVVQKLEDHTMKNVIRSVADDVPFDTAQLRNLFLVFKEEYLTSYYWRTQRPAAELLDKYDPTKPYYELYKVDFDQFHTLFLALSPWAVGSQADTTALRLFRLLDATKHENMINFRDFAWSMGIMCRGDVTHKLKLIYCLHLSPAVDPDTPPHTPPSTVSDATDTGVEATEFFNTSVCFQPHIPFVGSLWDLVMEGVNSSRLSDTAHKKTTVPRINQVQFIELCKTLYNMFSDQQDEQKLYHSIATVATLLLQIGEVGKAFQSQTAQWKNVNSVTPPSDESCDGIGEKQQRFVNTTASGDGCCEGQGRESAEVAEDLSGTGEVGTTGKDCGSGDKEDQRRLDITTDSGTGEQDASNVKVENVRHENKNGSKETEEGNEESPKLDNVCKEQDNFQPDVTQNTNRAKSQVVKETNTSCGAGADQPIDASRSTRAIGRAEGPMDESQSVSTRQTSVSSCSLVDLDWSITFEQFLASILTEPPLVKYFEEEIDINIAIEYYRNRSQIL</sequence>
<dbReference type="FunFam" id="1.10.472.80:FF:000049">
    <property type="entry name" value="Uncharacterized protein, isoform B"/>
    <property type="match status" value="1"/>
</dbReference>
<evidence type="ECO:0000259" key="4">
    <source>
        <dbReference type="PROSITE" id="PS50086"/>
    </source>
</evidence>
<dbReference type="Gene3D" id="1.10.472.80">
    <property type="entry name" value="Ypt/Rab-GAP domain of gyp1p, domain 3"/>
    <property type="match status" value="1"/>
</dbReference>
<dbReference type="InterPro" id="IPR036017">
    <property type="entry name" value="TCB1D9/TCB1D9B_PH-GRAM2"/>
</dbReference>
<dbReference type="InterPro" id="IPR036014">
    <property type="entry name" value="TCB1D9/TCB1D9B_PH-GRAM1"/>
</dbReference>
<protein>
    <recommendedName>
        <fullName evidence="4">Rab-GAP TBC domain-containing protein</fullName>
    </recommendedName>
</protein>
<dbReference type="PANTHER" id="PTHR47666">
    <property type="entry name" value="PROTEIN VASCULAR ASSOCIATED DEATH 1, CHLOROPLASTIC"/>
    <property type="match status" value="1"/>
</dbReference>
<dbReference type="Proteomes" id="UP001209878">
    <property type="component" value="Unassembled WGS sequence"/>
</dbReference>
<dbReference type="InterPro" id="IPR000195">
    <property type="entry name" value="Rab-GAP-TBC_dom"/>
</dbReference>
<organism evidence="5 6">
    <name type="scientific">Ridgeia piscesae</name>
    <name type="common">Tubeworm</name>
    <dbReference type="NCBI Taxonomy" id="27915"/>
    <lineage>
        <taxon>Eukaryota</taxon>
        <taxon>Metazoa</taxon>
        <taxon>Spiralia</taxon>
        <taxon>Lophotrochozoa</taxon>
        <taxon>Annelida</taxon>
        <taxon>Polychaeta</taxon>
        <taxon>Sedentaria</taxon>
        <taxon>Canalipalpata</taxon>
        <taxon>Sabellida</taxon>
        <taxon>Siboglinidae</taxon>
        <taxon>Ridgeia</taxon>
    </lineage>
</organism>
<dbReference type="EMBL" id="JAODUO010000528">
    <property type="protein sequence ID" value="KAK2178783.1"/>
    <property type="molecule type" value="Genomic_DNA"/>
</dbReference>
<comment type="caution">
    <text evidence="5">The sequence shown here is derived from an EMBL/GenBank/DDBJ whole genome shotgun (WGS) entry which is preliminary data.</text>
</comment>
<gene>
    <name evidence="5" type="ORF">NP493_530g00008</name>
</gene>
<evidence type="ECO:0000313" key="6">
    <source>
        <dbReference type="Proteomes" id="UP001209878"/>
    </source>
</evidence>
<feature type="region of interest" description="Disordered" evidence="3">
    <location>
        <begin position="1049"/>
        <end position="1182"/>
    </location>
</feature>
<dbReference type="InterPro" id="IPR004182">
    <property type="entry name" value="GRAM"/>
</dbReference>
<proteinExistence type="predicted"/>
<evidence type="ECO:0000313" key="5">
    <source>
        <dbReference type="EMBL" id="KAK2178783.1"/>
    </source>
</evidence>